<dbReference type="RefSeq" id="WP_154456919.1">
    <property type="nucleotide sequence ID" value="NZ_VUMV01000001.1"/>
</dbReference>
<proteinExistence type="predicted"/>
<protein>
    <submittedName>
        <fullName evidence="1">Uncharacterized protein</fullName>
    </submittedName>
</protein>
<accession>A0A7X2P6I0</accession>
<dbReference type="EMBL" id="VUMV01000001">
    <property type="protein sequence ID" value="MST81123.1"/>
    <property type="molecule type" value="Genomic_DNA"/>
</dbReference>
<dbReference type="Proteomes" id="UP000466864">
    <property type="component" value="Unassembled WGS sequence"/>
</dbReference>
<sequence length="327" mass="36369">MELILATADGREEGYVSNDIDIDIGDTNDFEMTVSVADWSEYDYSNGKRMYVPGTEYGGLIGDIESNTDESVIYVRGYTWRGLLQKKIIVPPSGQDYYTISGDLNSCIATLISGRFGALFQASDKTTVSITNYQFDRYCTLVDGITKMCESAGYKLVIRYIQTDTGGYVELAAEPQQNYADDISISQDSRMNFISDKKQNGINHLICLGSGELKDRIVVNLYADASGNISQTQTFFGLDERTEVYDFNNANEDDLIKNGTEHLQQEISRSTFKVSMNDVDDLNVDIGDIISGQDYITGIIVSQPIAHKILKSESGQVSIEYQLEGEK</sequence>
<reference evidence="1 2" key="1">
    <citation type="submission" date="2019-08" db="EMBL/GenBank/DDBJ databases">
        <title>In-depth cultivation of the pig gut microbiome towards novel bacterial diversity and tailored functional studies.</title>
        <authorList>
            <person name="Wylensek D."/>
            <person name="Hitch T.C.A."/>
            <person name="Clavel T."/>
        </authorList>
    </citation>
    <scope>NUCLEOTIDE SEQUENCE [LARGE SCALE GENOMIC DNA]</scope>
    <source>
        <strain evidence="1 2">Oil+RF-744-WCA-WT-13</strain>
    </source>
</reference>
<gene>
    <name evidence="1" type="ORF">FYJ60_02080</name>
</gene>
<organism evidence="1 2">
    <name type="scientific">Bilifractor porci</name>
    <dbReference type="NCBI Taxonomy" id="2606636"/>
    <lineage>
        <taxon>Bacteria</taxon>
        <taxon>Bacillati</taxon>
        <taxon>Bacillota</taxon>
        <taxon>Clostridia</taxon>
        <taxon>Lachnospirales</taxon>
        <taxon>Lachnospiraceae</taxon>
        <taxon>Bilifractor</taxon>
    </lineage>
</organism>
<evidence type="ECO:0000313" key="1">
    <source>
        <dbReference type="EMBL" id="MST81123.1"/>
    </source>
</evidence>
<evidence type="ECO:0000313" key="2">
    <source>
        <dbReference type="Proteomes" id="UP000466864"/>
    </source>
</evidence>
<name>A0A7X2P6I0_9FIRM</name>
<comment type="caution">
    <text evidence="1">The sequence shown here is derived from an EMBL/GenBank/DDBJ whole genome shotgun (WGS) entry which is preliminary data.</text>
</comment>
<keyword evidence="2" id="KW-1185">Reference proteome</keyword>
<dbReference type="AlphaFoldDB" id="A0A7X2P6I0"/>